<dbReference type="InterPro" id="IPR003798">
    <property type="entry name" value="DNA_recombination_RmuC"/>
</dbReference>
<sequence length="263" mass="30004">SSALSDNSMRGNWGEVQLRRVIEHSNMLRHVDYVEQKTIETKDGSKQRPDAIINMPGGRQLVIDSKAPGRLLDAYDSKDQDEKEKLMGQFADDVWETVKSLGQKSYQDSIKDESGNKVSPDFVIMFMPGEHMLQIALLHRPTLWEEAVEKNVILASPYILLALLRSVFYSWQQEERNHNAKKILAVTEDLADRIDTFIGHVEGIGKGLQSSINSYNKTVGSYNRRLLPAQEKLNELKGSNENFLEMKDIEDSPREIQEKLKTE</sequence>
<protein>
    <recommendedName>
        <fullName evidence="4">DNA recombination protein RmuC</fullName>
    </recommendedName>
</protein>
<evidence type="ECO:0000256" key="2">
    <source>
        <dbReference type="ARBA" id="ARBA00023172"/>
    </source>
</evidence>
<dbReference type="PANTHER" id="PTHR30563:SF0">
    <property type="entry name" value="DNA RECOMBINATION PROTEIN RMUC"/>
    <property type="match status" value="1"/>
</dbReference>
<reference evidence="3" key="1">
    <citation type="submission" date="2018-05" db="EMBL/GenBank/DDBJ databases">
        <authorList>
            <person name="Lanie J.A."/>
            <person name="Ng W.-L."/>
            <person name="Kazmierczak K.M."/>
            <person name="Andrzejewski T.M."/>
            <person name="Davidsen T.M."/>
            <person name="Wayne K.J."/>
            <person name="Tettelin H."/>
            <person name="Glass J.I."/>
            <person name="Rusch D."/>
            <person name="Podicherti R."/>
            <person name="Tsui H.-C.T."/>
            <person name="Winkler M.E."/>
        </authorList>
    </citation>
    <scope>NUCLEOTIDE SEQUENCE</scope>
</reference>
<name>A0A382TSE6_9ZZZZ</name>
<evidence type="ECO:0000313" key="3">
    <source>
        <dbReference type="EMBL" id="SVD24959.1"/>
    </source>
</evidence>
<organism evidence="3">
    <name type="scientific">marine metagenome</name>
    <dbReference type="NCBI Taxonomy" id="408172"/>
    <lineage>
        <taxon>unclassified sequences</taxon>
        <taxon>metagenomes</taxon>
        <taxon>ecological metagenomes</taxon>
    </lineage>
</organism>
<gene>
    <name evidence="3" type="ORF">METZ01_LOCUS377813</name>
</gene>
<dbReference type="Pfam" id="PF02646">
    <property type="entry name" value="RmuC"/>
    <property type="match status" value="1"/>
</dbReference>
<dbReference type="PANTHER" id="PTHR30563">
    <property type="entry name" value="DNA RECOMBINATION PROTEIN RMUC"/>
    <property type="match status" value="1"/>
</dbReference>
<evidence type="ECO:0000256" key="1">
    <source>
        <dbReference type="ARBA" id="ARBA00023054"/>
    </source>
</evidence>
<keyword evidence="2" id="KW-0233">DNA recombination</keyword>
<dbReference type="GO" id="GO:0006310">
    <property type="term" value="P:DNA recombination"/>
    <property type="evidence" value="ECO:0007669"/>
    <property type="project" value="UniProtKB-KW"/>
</dbReference>
<proteinExistence type="predicted"/>
<feature type="non-terminal residue" evidence="3">
    <location>
        <position position="1"/>
    </location>
</feature>
<dbReference type="AlphaFoldDB" id="A0A382TSE6"/>
<accession>A0A382TSE6</accession>
<evidence type="ECO:0008006" key="4">
    <source>
        <dbReference type="Google" id="ProtNLM"/>
    </source>
</evidence>
<keyword evidence="1" id="KW-0175">Coiled coil</keyword>
<dbReference type="EMBL" id="UINC01138793">
    <property type="protein sequence ID" value="SVD24959.1"/>
    <property type="molecule type" value="Genomic_DNA"/>
</dbReference>